<protein>
    <submittedName>
        <fullName evidence="2">Uncharacterized protein</fullName>
    </submittedName>
</protein>
<feature type="region of interest" description="Disordered" evidence="1">
    <location>
        <begin position="1"/>
        <end position="51"/>
    </location>
</feature>
<dbReference type="AlphaFoldDB" id="A0ABD1FX76"/>
<comment type="caution">
    <text evidence="2">The sequence shown here is derived from an EMBL/GenBank/DDBJ whole genome shotgun (WGS) entry which is preliminary data.</text>
</comment>
<gene>
    <name evidence="2" type="ORF">AAHA92_29089</name>
</gene>
<dbReference type="EMBL" id="JBEAFC010000011">
    <property type="protein sequence ID" value="KAL1536436.1"/>
    <property type="molecule type" value="Genomic_DNA"/>
</dbReference>
<sequence>MPLDQATGTQAKPLPFSDCQHSAVNTRSASSPSADQPPPSPGLSCRGSIRDDRCHSRDSAKFQRLCRRRPVPIRAGVRLWEQIGREIGVCNPSLLFYFPIFNCGVVQNLFYPYQLRPFTMEFNWRLINLSSQTQLQHIFLVILFEVGERHMPHIHITREDMFWAMDIPLTYMSYALNYGFAENP</sequence>
<dbReference type="Proteomes" id="UP001567538">
    <property type="component" value="Unassembled WGS sequence"/>
</dbReference>
<keyword evidence="3" id="KW-1185">Reference proteome</keyword>
<evidence type="ECO:0000256" key="1">
    <source>
        <dbReference type="SAM" id="MobiDB-lite"/>
    </source>
</evidence>
<proteinExistence type="predicted"/>
<feature type="compositionally biased region" description="Polar residues" evidence="1">
    <location>
        <begin position="1"/>
        <end position="10"/>
    </location>
</feature>
<reference evidence="2 3" key="1">
    <citation type="submission" date="2024-06" db="EMBL/GenBank/DDBJ databases">
        <title>A chromosome level genome sequence of Diviner's sage (Salvia divinorum).</title>
        <authorList>
            <person name="Ford S.A."/>
            <person name="Ro D.-K."/>
            <person name="Ness R.W."/>
            <person name="Phillips M.A."/>
        </authorList>
    </citation>
    <scope>NUCLEOTIDE SEQUENCE [LARGE SCALE GENOMIC DNA]</scope>
    <source>
        <strain evidence="2">SAF-2024a</strain>
        <tissue evidence="2">Leaf</tissue>
    </source>
</reference>
<organism evidence="2 3">
    <name type="scientific">Salvia divinorum</name>
    <name type="common">Maria pastora</name>
    <name type="synonym">Diviner's sage</name>
    <dbReference type="NCBI Taxonomy" id="28513"/>
    <lineage>
        <taxon>Eukaryota</taxon>
        <taxon>Viridiplantae</taxon>
        <taxon>Streptophyta</taxon>
        <taxon>Embryophyta</taxon>
        <taxon>Tracheophyta</taxon>
        <taxon>Spermatophyta</taxon>
        <taxon>Magnoliopsida</taxon>
        <taxon>eudicotyledons</taxon>
        <taxon>Gunneridae</taxon>
        <taxon>Pentapetalae</taxon>
        <taxon>asterids</taxon>
        <taxon>lamiids</taxon>
        <taxon>Lamiales</taxon>
        <taxon>Lamiaceae</taxon>
        <taxon>Nepetoideae</taxon>
        <taxon>Mentheae</taxon>
        <taxon>Salviinae</taxon>
        <taxon>Salvia</taxon>
        <taxon>Salvia subgen. Calosphace</taxon>
    </lineage>
</organism>
<evidence type="ECO:0000313" key="3">
    <source>
        <dbReference type="Proteomes" id="UP001567538"/>
    </source>
</evidence>
<accession>A0ABD1FX76</accession>
<name>A0ABD1FX76_SALDI</name>
<evidence type="ECO:0000313" key="2">
    <source>
        <dbReference type="EMBL" id="KAL1536436.1"/>
    </source>
</evidence>